<evidence type="ECO:0000313" key="3">
    <source>
        <dbReference type="Proteomes" id="UP000612585"/>
    </source>
</evidence>
<evidence type="ECO:0000256" key="1">
    <source>
        <dbReference type="SAM" id="MobiDB-lite"/>
    </source>
</evidence>
<accession>A0A8J4DYP0</accession>
<sequence length="944" mass="99382">MAAGAGLTVWLPSPEGPCPPAAGDGSGLPVAVGPAGADPAAAVTALAELVAAAGVEATGAGVDLGDGFRSARLAGARGDRRDAVLAALRSIGPERLGDRAGVLVALFGPAATKPLGAAAGRAVDEGRWAVVHLASAASDLLGPEQLADVLGWPVPPGTDPVPHGRASDLAGHLAVALGPIAPARRPRILRSLWDAVSVHQAARSVYRRIRTGQSAVDLSGELATRRRAYRDAVLLATVHRFYGHEPTLLDAARWKPDLHDLAEGLRDLLKDALAATILLRTAEAVARTGVTDGLAASRPILKYGAGLLNAAARASDGDGHPARPGCYVHDLWQAVSGRSAQPPVEVLSTARDYGRVVFDASGDAIRELFTGGFDPRESPLAMWATRSMEGWRRAAGYHRAPASWSQVPVFHDLLSLGPLATRLADRPGQPPGDVEVAADLLWYADLGDALAVYRGRASADVQVDLWGPVVWPAGRPTDDDDPLRQVLESVPLAVAGAAQLVSIGGRVPERCGTWAELVDGLLATEALAEGRTGPFLLPDPFPGLDGTVLPGTALRVEFAHDSTALARWANDMGNCIASPHYAVGAQRGRRVLAALVDADGRPVVNLELRRGFPAGPWALNALAARFNADPEPALVEAVRRWVAALRTPTHPEAAPAAPAFNVRDNRIDPHGGRGTTDPPARDAEPIRTAPPRQLARRLLDDTAARLGDLVTENLATPASRGSLAVVTTLGTALHRATDHDLTKLVRAAIARPGGFDELWTATDVRPLTTAVAALPAELRDRYPALSRLTGDDELPRSLRLLVRTPKIAPGRTLEAVNARLRAALGRLARSGDPALATAVATESTTPALCALVTATSLWADTVDSVRILPPRRVRVPGFPASTLDDPDGPWQRAWPAVRDLGAPVDEFWDRIAVTGLVVPAAWLAGADWTVLWRRATARARHHRP</sequence>
<keyword evidence="3" id="KW-1185">Reference proteome</keyword>
<name>A0A8J4DYP0_9ACTN</name>
<proteinExistence type="predicted"/>
<dbReference type="AlphaFoldDB" id="A0A8J4DYP0"/>
<dbReference type="Proteomes" id="UP000612585">
    <property type="component" value="Unassembled WGS sequence"/>
</dbReference>
<reference evidence="2" key="1">
    <citation type="submission" date="2021-01" db="EMBL/GenBank/DDBJ databases">
        <title>Whole genome shotgun sequence of Virgisporangium aurantiacum NBRC 16421.</title>
        <authorList>
            <person name="Komaki H."/>
            <person name="Tamura T."/>
        </authorList>
    </citation>
    <scope>NUCLEOTIDE SEQUENCE</scope>
    <source>
        <strain evidence="2">NBRC 16421</strain>
    </source>
</reference>
<gene>
    <name evidence="2" type="ORF">Vau01_026500</name>
</gene>
<dbReference type="EMBL" id="BOPG01000014">
    <property type="protein sequence ID" value="GIJ55134.1"/>
    <property type="molecule type" value="Genomic_DNA"/>
</dbReference>
<evidence type="ECO:0000313" key="2">
    <source>
        <dbReference type="EMBL" id="GIJ55134.1"/>
    </source>
</evidence>
<comment type="caution">
    <text evidence="2">The sequence shown here is derived from an EMBL/GenBank/DDBJ whole genome shotgun (WGS) entry which is preliminary data.</text>
</comment>
<protein>
    <submittedName>
        <fullName evidence="2">Uncharacterized protein</fullName>
    </submittedName>
</protein>
<feature type="region of interest" description="Disordered" evidence="1">
    <location>
        <begin position="652"/>
        <end position="688"/>
    </location>
</feature>
<organism evidence="2 3">
    <name type="scientific">Virgisporangium aurantiacum</name>
    <dbReference type="NCBI Taxonomy" id="175570"/>
    <lineage>
        <taxon>Bacteria</taxon>
        <taxon>Bacillati</taxon>
        <taxon>Actinomycetota</taxon>
        <taxon>Actinomycetes</taxon>
        <taxon>Micromonosporales</taxon>
        <taxon>Micromonosporaceae</taxon>
        <taxon>Virgisporangium</taxon>
    </lineage>
</organism>